<dbReference type="SUPFAM" id="SSF54001">
    <property type="entry name" value="Cysteine proteinases"/>
    <property type="match status" value="1"/>
</dbReference>
<dbReference type="CDD" id="cd02659">
    <property type="entry name" value="peptidase_C19C"/>
    <property type="match status" value="1"/>
</dbReference>
<evidence type="ECO:0000313" key="2">
    <source>
        <dbReference type="EMBL" id="KAL1852073.1"/>
    </source>
</evidence>
<accession>A0ABR3W388</accession>
<organism evidence="2 3">
    <name type="scientific">Phialemonium thermophilum</name>
    <dbReference type="NCBI Taxonomy" id="223376"/>
    <lineage>
        <taxon>Eukaryota</taxon>
        <taxon>Fungi</taxon>
        <taxon>Dikarya</taxon>
        <taxon>Ascomycota</taxon>
        <taxon>Pezizomycotina</taxon>
        <taxon>Sordariomycetes</taxon>
        <taxon>Sordariomycetidae</taxon>
        <taxon>Cephalothecales</taxon>
        <taxon>Cephalothecaceae</taxon>
        <taxon>Phialemonium</taxon>
    </lineage>
</organism>
<dbReference type="InterPro" id="IPR001394">
    <property type="entry name" value="Peptidase_C19_UCH"/>
</dbReference>
<comment type="caution">
    <text evidence="2">The sequence shown here is derived from an EMBL/GenBank/DDBJ whole genome shotgun (WGS) entry which is preliminary data.</text>
</comment>
<evidence type="ECO:0000259" key="1">
    <source>
        <dbReference type="PROSITE" id="PS50235"/>
    </source>
</evidence>
<proteinExistence type="predicted"/>
<gene>
    <name evidence="2" type="ORF">VTK73DRAFT_9286</name>
</gene>
<evidence type="ECO:0000313" key="3">
    <source>
        <dbReference type="Proteomes" id="UP001586593"/>
    </source>
</evidence>
<dbReference type="Pfam" id="PF12030">
    <property type="entry name" value="DUF3517"/>
    <property type="match status" value="1"/>
</dbReference>
<protein>
    <recommendedName>
        <fullName evidence="1">USP domain-containing protein</fullName>
    </recommendedName>
</protein>
<dbReference type="PANTHER" id="PTHR24006:SF827">
    <property type="entry name" value="UBIQUITIN CARBOXYL-TERMINAL HYDROLASE 34"/>
    <property type="match status" value="1"/>
</dbReference>
<dbReference type="InterPro" id="IPR018200">
    <property type="entry name" value="USP_CS"/>
</dbReference>
<sequence>MAYPRNRNLRRDIFVFFRLFARLTAYFVESDLKELRHGSPDDDYVPDLISPGYINALALLTRKEESNLHATQLNIGETTWSYAQEAAEILAAFKNYHANQGTSLAFLMKLGQLETEIIPRFPKVIEGLGMLCCLTSNICRESFRKTQDLAGYPHHEIEQAKSDISRGYQFFIVMSTTLSTVIDRYVNHLSHESALNQLSALAEIYQICLSTEQVVPSAVVQEHCESHLPVAAEHVAEAIACDWRLNMYCKLIMSSQMQLRVMAASSMCAELVNYWGRFSEASDNAGPAFLSHMADSLLRTPLVRYILGPTCHPEITLESGNIIGFLLVSRTYNNTHTDLMWQTVNSSKDPRVSDALIRMTSRITNLYTYEGLIYLCEKLNGVAVEAFGPTMRDFLDQILRALPAKIPYDNAVFDLPPYLLCVRLIKESSVFGSQSRVAHPEVMSFAIQKFRELLSHGPSTDGRWRIYNSCLEDIAAKSPTSLGSLCVISNLLRPFLARDLPSLTLEHDLTRLLIDEFEAAIPMNRAAGFPAVLSGAHNGPRKDLVLAVIMHQPSTITKDLGARFWEMLVGTAAPCREDREVGWNILNQVLRRQGDPNPFLSTCFSEYMPKLPPDCFCAGTLEFVRDCVRPLVNDPNSIILDDEDDSSGRGGIEQLWRISLTTPPGTIENQAISCLVREVYIASKSILAFPHHRARRVHLSVVDRCLKQLSSAAAKLRAYTDASSGGNEELMGIVAAERQVQEEELLFVRSLSILREFHRLHLETPKFSAPDLRSLIMESPSVNIQGDPADLKFQSFDGERQTEIRPLNIGKLNTAASLLASLREATGFSNYRMYYRGRPFVPRETDICKSLEDLQIHQGIILVKREAEGEGLPARVRPGASAVEAEILSHFDDLWSYLTMEEKLAYEIYSFLVKLPSDETLLRAIESAEAPHHDIFIPGQPFKSLYAIHVLEEHLASQRQALSAQRRDDDLSGYEEDSVAKYLGFLGRAMQLVVSAISDPDIIERIPGSDLRINLGSAVMDCFVCILRDRLLPASTCKLLDGMLAKRLVRILSLTVAKDSSDSATRYICLCLQAIFECCSKNPDFWMAFCSDEDVPSLVTALLLDETRPAARRHIAELIAQKVGSGDSTFSEFFWPLASGLVRPAMLRPRTSDEAFSLVTSMLKVLRDIEAPIIDVKQLLLEWGDLLLTYTSYEDVTQPDTVDVVANGLVRLLHCLLCSEEHALSPESLPGPGFARKLFWKHLFPPFEQSRTVGTVQPIVTSMTRGMLIDIIIALTRDDAAQFRRLIDDLDELVPFFHDDEGGCYAYELLQQFERSKAIRAPCGYVGLKNLSNTCYFNSLFTQLFMNTDFRRFILNAPIQDPDYSQALLFQTQKLFAFLQESIRRYISPDDCVASIKTYEDMQIDIHSQMDVDEFYNLLFDRWEGQLSSAEAKRQFRTFYGGQLVQQVASKECDHISERLEPFSAIQCDIKGKTSLEQSLQAYVDGEIMEGDNKYKCSTCDRHVDAVKRACLKDIPDNLIFHLKRFDFNLRTLQRSKINDYFAFPSKIDMRPYTIEYLSNTIEDQLPDVFELVGVLVHSGTAESGHYYSYIRERPTSSNLQSWVEFNDDLVTPWDPAQMEASCFGGLDYRTPFDQDGIIYDKTYSAYMLFYQRSSALEKEQELLMQSKLSRPLHVPVFPDMKRHIELENTSLVRRHCLYDPGQIPFVHMILQHMRKINHNECSDDHKMEDAAIRMALSHLDQVASRTKDIPDFEGLVRHIAHFSPECPRCSYSIYNYYHERTDSLRFLVQRNAESFVRKATSELFTQVLKVIKANRPWRYGIIATSDGKKLNHDSVLNDVVNIFKYFIDYFHQSIRSWHEVFGLMLSFVRLGPHEKAAFLGQPFLRTLILIVSADSSLELSPQMTKMLLTVSRRMANRPPSYETIIDLLDELISAMSIPLDDQGDPILLDTAERRLLVDPETDGPFLFTRYEYKLIHQDWGRNQANIFVEKLIGINQNQAATNSILINLMRYSHAMEDKIFRTLKIAILAQPTGPINTPFLQVAARVFCRFSTQPDLIRKLIAHISQQCMCLQVPEGKAFFDFQREVFDGPREMSGESAEEVLIAGIENIPDWAPGLLGHFDPAVSADVETFLHERLFKFGPSPDFGDDDTQKRKSEAMDASARRLGIRCLAYLRDNYVARRVNVPVSLVSGLERVIRECRKYYTVEDIDQDTMTSEFYKLSQNVLEPLQRLTVEESEEDGAGVYYSDSSSITSSVTAA</sequence>
<dbReference type="PROSITE" id="PS00973">
    <property type="entry name" value="USP_2"/>
    <property type="match status" value="1"/>
</dbReference>
<feature type="domain" description="USP" evidence="1">
    <location>
        <begin position="1326"/>
        <end position="1654"/>
    </location>
</feature>
<dbReference type="Pfam" id="PF00443">
    <property type="entry name" value="UCH"/>
    <property type="match status" value="1"/>
</dbReference>
<dbReference type="InterPro" id="IPR038765">
    <property type="entry name" value="Papain-like_cys_pep_sf"/>
</dbReference>
<reference evidence="2 3" key="1">
    <citation type="journal article" date="2024" name="Commun. Biol.">
        <title>Comparative genomic analysis of thermophilic fungi reveals convergent evolutionary adaptations and gene losses.</title>
        <authorList>
            <person name="Steindorff A.S."/>
            <person name="Aguilar-Pontes M.V."/>
            <person name="Robinson A.J."/>
            <person name="Andreopoulos B."/>
            <person name="LaButti K."/>
            <person name="Kuo A."/>
            <person name="Mondo S."/>
            <person name="Riley R."/>
            <person name="Otillar R."/>
            <person name="Haridas S."/>
            <person name="Lipzen A."/>
            <person name="Grimwood J."/>
            <person name="Schmutz J."/>
            <person name="Clum A."/>
            <person name="Reid I.D."/>
            <person name="Moisan M.C."/>
            <person name="Butler G."/>
            <person name="Nguyen T.T.M."/>
            <person name="Dewar K."/>
            <person name="Conant G."/>
            <person name="Drula E."/>
            <person name="Henrissat B."/>
            <person name="Hansel C."/>
            <person name="Singer S."/>
            <person name="Hutchinson M.I."/>
            <person name="de Vries R.P."/>
            <person name="Natvig D.O."/>
            <person name="Powell A.J."/>
            <person name="Tsang A."/>
            <person name="Grigoriev I.V."/>
        </authorList>
    </citation>
    <scope>NUCLEOTIDE SEQUENCE [LARGE SCALE GENOMIC DNA]</scope>
    <source>
        <strain evidence="2 3">ATCC 24622</strain>
    </source>
</reference>
<dbReference type="InterPro" id="IPR021905">
    <property type="entry name" value="DUF3517"/>
</dbReference>
<dbReference type="Gene3D" id="3.90.70.10">
    <property type="entry name" value="Cysteine proteinases"/>
    <property type="match status" value="1"/>
</dbReference>
<dbReference type="PANTHER" id="PTHR24006">
    <property type="entry name" value="UBIQUITIN CARBOXYL-TERMINAL HYDROLASE"/>
    <property type="match status" value="1"/>
</dbReference>
<dbReference type="EMBL" id="JAZHXJ010000757">
    <property type="protein sequence ID" value="KAL1852073.1"/>
    <property type="molecule type" value="Genomic_DNA"/>
</dbReference>
<dbReference type="PROSITE" id="PS50235">
    <property type="entry name" value="USP_3"/>
    <property type="match status" value="1"/>
</dbReference>
<dbReference type="InterPro" id="IPR050164">
    <property type="entry name" value="Peptidase_C19"/>
</dbReference>
<name>A0ABR3W388_9PEZI</name>
<keyword evidence="3" id="KW-1185">Reference proteome</keyword>
<dbReference type="Proteomes" id="UP001586593">
    <property type="component" value="Unassembled WGS sequence"/>
</dbReference>
<dbReference type="InterPro" id="IPR028889">
    <property type="entry name" value="USP"/>
</dbReference>